<evidence type="ECO:0000313" key="3">
    <source>
        <dbReference type="Proteomes" id="UP000269396"/>
    </source>
</evidence>
<accession>A0A183PE30</accession>
<dbReference type="EMBL" id="UZAL01032624">
    <property type="protein sequence ID" value="VDP61377.1"/>
    <property type="molecule type" value="Genomic_DNA"/>
</dbReference>
<organism evidence="2 3">
    <name type="scientific">Schistosoma mattheei</name>
    <dbReference type="NCBI Taxonomy" id="31246"/>
    <lineage>
        <taxon>Eukaryota</taxon>
        <taxon>Metazoa</taxon>
        <taxon>Spiralia</taxon>
        <taxon>Lophotrochozoa</taxon>
        <taxon>Platyhelminthes</taxon>
        <taxon>Trematoda</taxon>
        <taxon>Digenea</taxon>
        <taxon>Strigeidida</taxon>
        <taxon>Schistosomatoidea</taxon>
        <taxon>Schistosomatidae</taxon>
        <taxon>Schistosoma</taxon>
    </lineage>
</organism>
<reference evidence="2 3" key="1">
    <citation type="submission" date="2018-11" db="EMBL/GenBank/DDBJ databases">
        <authorList>
            <consortium name="Pathogen Informatics"/>
        </authorList>
    </citation>
    <scope>NUCLEOTIDE SEQUENCE [LARGE SCALE GENOMIC DNA]</scope>
    <source>
        <strain>Denwood</strain>
        <strain evidence="3">Zambia</strain>
    </source>
</reference>
<protein>
    <submittedName>
        <fullName evidence="2">Uncharacterized protein</fullName>
    </submittedName>
</protein>
<dbReference type="InterPro" id="IPR003599">
    <property type="entry name" value="Ig_sub"/>
</dbReference>
<dbReference type="AlphaFoldDB" id="A0A183PE30"/>
<dbReference type="InterPro" id="IPR007110">
    <property type="entry name" value="Ig-like_dom"/>
</dbReference>
<dbReference type="STRING" id="31246.A0A183PE30"/>
<name>A0A183PE30_9TREM</name>
<dbReference type="SUPFAM" id="SSF48726">
    <property type="entry name" value="Immunoglobulin"/>
    <property type="match status" value="1"/>
</dbReference>
<sequence>MQIARIDGSIIEGPHIINETVEAGQDAIFHCQVNPEEHRSSTIRWGKSIDINERLAYEAEGREVIQWAGGTFVVLPSVPTLLALNYNSNMPSDTLFSPKLSALRPSSSSSSALSSSSSSSSSSSVAEALPSGAVATEVSSSQSSQLLLRQASQSDSGRYVCSVLTEAGRDDHKFVQISVVGRSDF</sequence>
<feature type="region of interest" description="Disordered" evidence="1">
    <location>
        <begin position="138"/>
        <end position="157"/>
    </location>
</feature>
<dbReference type="PROSITE" id="PS50835">
    <property type="entry name" value="IG_LIKE"/>
    <property type="match status" value="1"/>
</dbReference>
<feature type="compositionally biased region" description="Low complexity" evidence="1">
    <location>
        <begin position="139"/>
        <end position="156"/>
    </location>
</feature>
<dbReference type="InterPro" id="IPR013783">
    <property type="entry name" value="Ig-like_fold"/>
</dbReference>
<evidence type="ECO:0000256" key="1">
    <source>
        <dbReference type="SAM" id="MobiDB-lite"/>
    </source>
</evidence>
<keyword evidence="3" id="KW-1185">Reference proteome</keyword>
<gene>
    <name evidence="2" type="ORF">SMTD_LOCUS12616</name>
</gene>
<dbReference type="Gene3D" id="2.60.40.10">
    <property type="entry name" value="Immunoglobulins"/>
    <property type="match status" value="1"/>
</dbReference>
<dbReference type="Proteomes" id="UP000269396">
    <property type="component" value="Unassembled WGS sequence"/>
</dbReference>
<feature type="region of interest" description="Disordered" evidence="1">
    <location>
        <begin position="107"/>
        <end position="126"/>
    </location>
</feature>
<proteinExistence type="predicted"/>
<dbReference type="SMART" id="SM00409">
    <property type="entry name" value="IG"/>
    <property type="match status" value="1"/>
</dbReference>
<evidence type="ECO:0000313" key="2">
    <source>
        <dbReference type="EMBL" id="VDP61377.1"/>
    </source>
</evidence>
<dbReference type="InterPro" id="IPR036179">
    <property type="entry name" value="Ig-like_dom_sf"/>
</dbReference>